<comment type="cofactor">
    <cofactor evidence="9">
        <name>Fe(2+)</name>
        <dbReference type="ChEBI" id="CHEBI:29033"/>
    </cofactor>
    <text evidence="9">Binds 1 Fe(2+) ion per subunit.</text>
</comment>
<feature type="domain" description="Fe2OG dioxygenase" evidence="10">
    <location>
        <begin position="226"/>
        <end position="363"/>
    </location>
</feature>
<evidence type="ECO:0000313" key="12">
    <source>
        <dbReference type="Proteomes" id="UP000799428"/>
    </source>
</evidence>
<sequence length="364" mass="40911">MPSLDPLQRPPDAVRDVYKKYQRMKRVDLDSDHGIVHLERSLDLDVELPHLREQSSSSRMGKASIVDILEREQLNATFRSFAGSFTDDESSKPVPVYEHENMPGLHIIPNLLPPEIQTILLSRLLHRDLSCPSHLTNIHTHYDLKYPSPESSFFSFPPISSIPLADPLDPSVHRPLDISSLLNRKIRWMTLGGQYDWTEKRYPKSLPPDFPQDLKDMLQSLFPGTKAEAAIVNLYSPGDTLSVHRDVAEECGKGLISVSLGCDAIFVIGTSPPSQLTNAKLDSQSGNLPEEDPPKILTIRLGSGSVVYMSGASRFAWHGVPQIVPDTCPDYLKNWPAGADGEFEQWRGWMSKKRVNLNVRQMRN</sequence>
<dbReference type="OrthoDB" id="6614653at2759"/>
<evidence type="ECO:0000256" key="9">
    <source>
        <dbReference type="PIRSR" id="PIRSR604574-2"/>
    </source>
</evidence>
<evidence type="ECO:0000256" key="7">
    <source>
        <dbReference type="ARBA" id="ARBA00023026"/>
    </source>
</evidence>
<accession>A0A6G1KLK8</accession>
<dbReference type="GO" id="GO:0005634">
    <property type="term" value="C:nucleus"/>
    <property type="evidence" value="ECO:0007669"/>
    <property type="project" value="TreeGrafter"/>
</dbReference>
<keyword evidence="4" id="KW-0223">Dioxygenase</keyword>
<organism evidence="11 12">
    <name type="scientific">Pleomassaria siparia CBS 279.74</name>
    <dbReference type="NCBI Taxonomy" id="1314801"/>
    <lineage>
        <taxon>Eukaryota</taxon>
        <taxon>Fungi</taxon>
        <taxon>Dikarya</taxon>
        <taxon>Ascomycota</taxon>
        <taxon>Pezizomycotina</taxon>
        <taxon>Dothideomycetes</taxon>
        <taxon>Pleosporomycetidae</taxon>
        <taxon>Pleosporales</taxon>
        <taxon>Pleomassariaceae</taxon>
        <taxon>Pleomassaria</taxon>
    </lineage>
</organism>
<keyword evidence="7" id="KW-0843">Virulence</keyword>
<protein>
    <recommendedName>
        <fullName evidence="2">mRNA N(6)-methyladenine demethylase</fullName>
        <ecNumber evidence="2">1.14.11.53</ecNumber>
    </recommendedName>
</protein>
<evidence type="ECO:0000256" key="3">
    <source>
        <dbReference type="ARBA" id="ARBA00022723"/>
    </source>
</evidence>
<keyword evidence="3 9" id="KW-0479">Metal-binding</keyword>
<dbReference type="InterPro" id="IPR004574">
    <property type="entry name" value="Alkb"/>
</dbReference>
<evidence type="ECO:0000256" key="5">
    <source>
        <dbReference type="ARBA" id="ARBA00023002"/>
    </source>
</evidence>
<evidence type="ECO:0000259" key="10">
    <source>
        <dbReference type="PROSITE" id="PS51471"/>
    </source>
</evidence>
<dbReference type="Gene3D" id="2.60.120.590">
    <property type="entry name" value="Alpha-ketoglutarate-dependent dioxygenase AlkB-like"/>
    <property type="match status" value="1"/>
</dbReference>
<name>A0A6G1KLK8_9PLEO</name>
<dbReference type="Proteomes" id="UP000799428">
    <property type="component" value="Unassembled WGS sequence"/>
</dbReference>
<proteinExistence type="inferred from homology"/>
<dbReference type="EMBL" id="MU005765">
    <property type="protein sequence ID" value="KAF2713513.1"/>
    <property type="molecule type" value="Genomic_DNA"/>
</dbReference>
<dbReference type="Pfam" id="PF13532">
    <property type="entry name" value="2OG-FeII_Oxy_2"/>
    <property type="match status" value="1"/>
</dbReference>
<gene>
    <name evidence="11" type="ORF">K504DRAFT_498323</name>
</gene>
<keyword evidence="5" id="KW-0560">Oxidoreductase</keyword>
<keyword evidence="12" id="KW-1185">Reference proteome</keyword>
<evidence type="ECO:0000256" key="1">
    <source>
        <dbReference type="ARBA" id="ARBA00007879"/>
    </source>
</evidence>
<dbReference type="GO" id="GO:0005737">
    <property type="term" value="C:cytoplasm"/>
    <property type="evidence" value="ECO:0007669"/>
    <property type="project" value="TreeGrafter"/>
</dbReference>
<dbReference type="PROSITE" id="PS51471">
    <property type="entry name" value="FE2OG_OXY"/>
    <property type="match status" value="1"/>
</dbReference>
<dbReference type="AlphaFoldDB" id="A0A6G1KLK8"/>
<dbReference type="FunFam" id="2.60.120.590:FF:000014">
    <property type="entry name" value="Oxidoreductase, 2OG-Fe(II) oxygenase family family"/>
    <property type="match status" value="1"/>
</dbReference>
<dbReference type="InterPro" id="IPR027450">
    <property type="entry name" value="AlkB-like"/>
</dbReference>
<evidence type="ECO:0000256" key="8">
    <source>
        <dbReference type="ARBA" id="ARBA00047565"/>
    </source>
</evidence>
<evidence type="ECO:0000256" key="2">
    <source>
        <dbReference type="ARBA" id="ARBA00012931"/>
    </source>
</evidence>
<comment type="catalytic activity">
    <reaction evidence="8">
        <text>an N(6)-methyladenosine in mRNA + 2-oxoglutarate + O2 = an adenosine in mRNA + formaldehyde + succinate + CO2</text>
        <dbReference type="Rhea" id="RHEA:49520"/>
        <dbReference type="Rhea" id="RHEA-COMP:12414"/>
        <dbReference type="Rhea" id="RHEA-COMP:12417"/>
        <dbReference type="ChEBI" id="CHEBI:15379"/>
        <dbReference type="ChEBI" id="CHEBI:16526"/>
        <dbReference type="ChEBI" id="CHEBI:16810"/>
        <dbReference type="ChEBI" id="CHEBI:16842"/>
        <dbReference type="ChEBI" id="CHEBI:30031"/>
        <dbReference type="ChEBI" id="CHEBI:74411"/>
        <dbReference type="ChEBI" id="CHEBI:74449"/>
        <dbReference type="EC" id="1.14.11.53"/>
    </reaction>
    <physiologicalReaction direction="left-to-right" evidence="8">
        <dbReference type="Rhea" id="RHEA:49521"/>
    </physiologicalReaction>
</comment>
<dbReference type="PANTHER" id="PTHR16557:SF2">
    <property type="entry name" value="NUCLEIC ACID DIOXYGENASE ALKBH1"/>
    <property type="match status" value="1"/>
</dbReference>
<dbReference type="SUPFAM" id="SSF51197">
    <property type="entry name" value="Clavaminate synthase-like"/>
    <property type="match status" value="1"/>
</dbReference>
<dbReference type="InterPro" id="IPR005123">
    <property type="entry name" value="Oxoglu/Fe-dep_dioxygenase_dom"/>
</dbReference>
<dbReference type="GO" id="GO:1990931">
    <property type="term" value="F:mRNA N6-methyladenosine dioxygenase activity"/>
    <property type="evidence" value="ECO:0007669"/>
    <property type="project" value="UniProtKB-EC"/>
</dbReference>
<dbReference type="PANTHER" id="PTHR16557">
    <property type="entry name" value="ALKYLATED DNA REPAIR PROTEIN ALKB-RELATED"/>
    <property type="match status" value="1"/>
</dbReference>
<evidence type="ECO:0000313" key="11">
    <source>
        <dbReference type="EMBL" id="KAF2713513.1"/>
    </source>
</evidence>
<dbReference type="GO" id="GO:0046872">
    <property type="term" value="F:metal ion binding"/>
    <property type="evidence" value="ECO:0007669"/>
    <property type="project" value="UniProtKB-KW"/>
</dbReference>
<reference evidence="11" key="1">
    <citation type="journal article" date="2020" name="Stud. Mycol.">
        <title>101 Dothideomycetes genomes: a test case for predicting lifestyles and emergence of pathogens.</title>
        <authorList>
            <person name="Haridas S."/>
            <person name="Albert R."/>
            <person name="Binder M."/>
            <person name="Bloem J."/>
            <person name="Labutti K."/>
            <person name="Salamov A."/>
            <person name="Andreopoulos B."/>
            <person name="Baker S."/>
            <person name="Barry K."/>
            <person name="Bills G."/>
            <person name="Bluhm B."/>
            <person name="Cannon C."/>
            <person name="Castanera R."/>
            <person name="Culley D."/>
            <person name="Daum C."/>
            <person name="Ezra D."/>
            <person name="Gonzalez J."/>
            <person name="Henrissat B."/>
            <person name="Kuo A."/>
            <person name="Liang C."/>
            <person name="Lipzen A."/>
            <person name="Lutzoni F."/>
            <person name="Magnuson J."/>
            <person name="Mondo S."/>
            <person name="Nolan M."/>
            <person name="Ohm R."/>
            <person name="Pangilinan J."/>
            <person name="Park H.-J."/>
            <person name="Ramirez L."/>
            <person name="Alfaro M."/>
            <person name="Sun H."/>
            <person name="Tritt A."/>
            <person name="Yoshinaga Y."/>
            <person name="Zwiers L.-H."/>
            <person name="Turgeon B."/>
            <person name="Goodwin S."/>
            <person name="Spatafora J."/>
            <person name="Crous P."/>
            <person name="Grigoriev I."/>
        </authorList>
    </citation>
    <scope>NUCLEOTIDE SEQUENCE</scope>
    <source>
        <strain evidence="11">CBS 279.74</strain>
    </source>
</reference>
<feature type="binding site" evidence="9">
    <location>
        <position position="318"/>
    </location>
    <ligand>
        <name>Fe cation</name>
        <dbReference type="ChEBI" id="CHEBI:24875"/>
        <note>catalytic</note>
    </ligand>
</feature>
<dbReference type="InterPro" id="IPR037151">
    <property type="entry name" value="AlkB-like_sf"/>
</dbReference>
<feature type="binding site" evidence="9">
    <location>
        <position position="244"/>
    </location>
    <ligand>
        <name>Fe cation</name>
        <dbReference type="ChEBI" id="CHEBI:24875"/>
        <note>catalytic</note>
    </ligand>
</feature>
<feature type="binding site" evidence="9">
    <location>
        <position position="246"/>
    </location>
    <ligand>
        <name>Fe cation</name>
        <dbReference type="ChEBI" id="CHEBI:24875"/>
        <note>catalytic</note>
    </ligand>
</feature>
<keyword evidence="6 9" id="KW-0408">Iron</keyword>
<comment type="similarity">
    <text evidence="1">Belongs to the alkB family.</text>
</comment>
<evidence type="ECO:0000256" key="6">
    <source>
        <dbReference type="ARBA" id="ARBA00023004"/>
    </source>
</evidence>
<dbReference type="EC" id="1.14.11.53" evidence="2"/>
<evidence type="ECO:0000256" key="4">
    <source>
        <dbReference type="ARBA" id="ARBA00022964"/>
    </source>
</evidence>